<organism evidence="1 2">
    <name type="scientific">Periplaneta americana</name>
    <name type="common">American cockroach</name>
    <name type="synonym">Blatta americana</name>
    <dbReference type="NCBI Taxonomy" id="6978"/>
    <lineage>
        <taxon>Eukaryota</taxon>
        <taxon>Metazoa</taxon>
        <taxon>Ecdysozoa</taxon>
        <taxon>Arthropoda</taxon>
        <taxon>Hexapoda</taxon>
        <taxon>Insecta</taxon>
        <taxon>Pterygota</taxon>
        <taxon>Neoptera</taxon>
        <taxon>Polyneoptera</taxon>
        <taxon>Dictyoptera</taxon>
        <taxon>Blattodea</taxon>
        <taxon>Blattoidea</taxon>
        <taxon>Blattidae</taxon>
        <taxon>Blattinae</taxon>
        <taxon>Periplaneta</taxon>
    </lineage>
</organism>
<dbReference type="EMBL" id="JAJSOF020000021">
    <property type="protein sequence ID" value="KAJ4437355.1"/>
    <property type="molecule type" value="Genomic_DNA"/>
</dbReference>
<protein>
    <submittedName>
        <fullName evidence="1">Uncharacterized protein</fullName>
    </submittedName>
</protein>
<name>A0ABQ8SV81_PERAM</name>
<evidence type="ECO:0000313" key="2">
    <source>
        <dbReference type="Proteomes" id="UP001148838"/>
    </source>
</evidence>
<reference evidence="1 2" key="1">
    <citation type="journal article" date="2022" name="Allergy">
        <title>Genome assembly and annotation of Periplaneta americana reveal a comprehensive cockroach allergen profile.</title>
        <authorList>
            <person name="Wang L."/>
            <person name="Xiong Q."/>
            <person name="Saelim N."/>
            <person name="Wang L."/>
            <person name="Nong W."/>
            <person name="Wan A.T."/>
            <person name="Shi M."/>
            <person name="Liu X."/>
            <person name="Cao Q."/>
            <person name="Hui J.H.L."/>
            <person name="Sookrung N."/>
            <person name="Leung T.F."/>
            <person name="Tungtrongchitr A."/>
            <person name="Tsui S.K.W."/>
        </authorList>
    </citation>
    <scope>NUCLEOTIDE SEQUENCE [LARGE SCALE GENOMIC DNA]</scope>
    <source>
        <strain evidence="1">PWHHKU_190912</strain>
    </source>
</reference>
<accession>A0ABQ8SV81</accession>
<comment type="caution">
    <text evidence="1">The sequence shown here is derived from an EMBL/GenBank/DDBJ whole genome shotgun (WGS) entry which is preliminary data.</text>
</comment>
<proteinExistence type="predicted"/>
<evidence type="ECO:0000313" key="1">
    <source>
        <dbReference type="EMBL" id="KAJ4437355.1"/>
    </source>
</evidence>
<sequence>MPSDCSALRFGTRSETTGKVLRHFLSSVTSHDRLYIGESPKYGKETKIMKCNSDDEMSSKSNAESYPAILLELAERKLWKTIFTRQTCYRKILDLGLRSEYTNPYSEVGKFLIHMFGLKYVPPCTVGDGFVELHSIAPNHNQLTRLLDYVFENHLSEDAKFSPKVWASVPTDEIRTTNRTDSFHRHLKRQLYKPHPFIHEFTQLLKQSETYLSFNTVRYKKTVTKIIIVLQLNYEGNINVQNYHYCGTLKKFQFGSSPSYCRQTAYRDDHWTVCFKIPFNYYTLSYKNFKSHCFSSHPICRHGAPNQVRAKTCGILLQKSSGDGSSAISQSEAERCHLNGAVVERFSLYI</sequence>
<gene>
    <name evidence="1" type="ORF">ANN_17496</name>
</gene>
<keyword evidence="2" id="KW-1185">Reference proteome</keyword>
<dbReference type="Proteomes" id="UP001148838">
    <property type="component" value="Unassembled WGS sequence"/>
</dbReference>